<dbReference type="EMBL" id="MPZV01000006">
    <property type="protein sequence ID" value="OOY22493.1"/>
    <property type="molecule type" value="Genomic_DNA"/>
</dbReference>
<dbReference type="Proteomes" id="UP000190787">
    <property type="component" value="Unassembled WGS sequence"/>
</dbReference>
<name>A0ABX3MS95_9RHOB</name>
<dbReference type="RefSeq" id="WP_078606348.1">
    <property type="nucleotide sequence ID" value="NZ_MPZV01000006.1"/>
</dbReference>
<evidence type="ECO:0000313" key="2">
    <source>
        <dbReference type="Proteomes" id="UP000190787"/>
    </source>
</evidence>
<accession>A0ABX3MS95</accession>
<comment type="caution">
    <text evidence="1">The sequence shown here is derived from an EMBL/GenBank/DDBJ whole genome shotgun (WGS) entry which is preliminary data.</text>
</comment>
<reference evidence="1 2" key="1">
    <citation type="submission" date="2016-11" db="EMBL/GenBank/DDBJ databases">
        <title>A multilocus sequence analysis scheme for characterization of bacteria in the genus Thioclava.</title>
        <authorList>
            <person name="Liu Y."/>
            <person name="Shao Z."/>
        </authorList>
    </citation>
    <scope>NUCLEOTIDE SEQUENCE [LARGE SCALE GENOMIC DNA]</scope>
    <source>
        <strain evidence="1 2">TAW-CT134</strain>
    </source>
</reference>
<evidence type="ECO:0000313" key="1">
    <source>
        <dbReference type="EMBL" id="OOY22493.1"/>
    </source>
</evidence>
<sequence>MAMHGWDARRFVKEFEREELNARKRAGRKIGAEVKREGKKALGKVSSARKKRITAKVAKNATLVVKDTGADARVREYGATIKPEKSQFLRVNFGPENRDVNGTFTADVNGKKLLFTGHGKTARPIAVLKKVVRRFAVSSNKKLSHILESKLDKYADLYEEELTNGK</sequence>
<protein>
    <recommendedName>
        <fullName evidence="3">HK97 gp10 family phage protein</fullName>
    </recommendedName>
</protein>
<evidence type="ECO:0008006" key="3">
    <source>
        <dbReference type="Google" id="ProtNLM"/>
    </source>
</evidence>
<organism evidence="1 2">
    <name type="scientific">Thioclava sediminum</name>
    <dbReference type="NCBI Taxonomy" id="1915319"/>
    <lineage>
        <taxon>Bacteria</taxon>
        <taxon>Pseudomonadati</taxon>
        <taxon>Pseudomonadota</taxon>
        <taxon>Alphaproteobacteria</taxon>
        <taxon>Rhodobacterales</taxon>
        <taxon>Paracoccaceae</taxon>
        <taxon>Thioclava</taxon>
    </lineage>
</organism>
<proteinExistence type="predicted"/>
<keyword evidence="2" id="KW-1185">Reference proteome</keyword>
<gene>
    <name evidence="1" type="ORF">BMI91_19620</name>
</gene>